<sequence length="128" mass="14921">MIDTDKFMQEEFLPFCKRVVDAFELNHPTLYTTFKRFISGRNLMGMRLTENGNVLGDYTLVLEDAKISHIDNGVLSSEIHTPFGVIKPYYTLEKSTIEKMIQDEPSFVAHPFATKFKYYPEITIRFLK</sequence>
<proteinExistence type="predicted"/>
<dbReference type="RefSeq" id="WP_094605914.1">
    <property type="nucleotide sequence ID" value="NZ_CP155573.1"/>
</dbReference>
<gene>
    <name evidence="1" type="ORF">SPSIL_013570</name>
</gene>
<protein>
    <submittedName>
        <fullName evidence="1">Uncharacterized protein</fullName>
    </submittedName>
</protein>
<dbReference type="EMBL" id="CP155573">
    <property type="protein sequence ID" value="XFO65248.1"/>
    <property type="molecule type" value="Genomic_DNA"/>
</dbReference>
<keyword evidence="2" id="KW-1185">Reference proteome</keyword>
<reference evidence="1" key="1">
    <citation type="submission" date="2024-05" db="EMBL/GenBank/DDBJ databases">
        <title>Isolation and characterization of Sporomusa carbonis sp. nov., a carboxydotrophic hydrogenogen in the genus of Sporomusa isolated from a charcoal burning pile.</title>
        <authorList>
            <person name="Boeer T."/>
            <person name="Rosenbaum F."/>
            <person name="Eysell L."/>
            <person name="Mueller V."/>
            <person name="Daniel R."/>
            <person name="Poehlein A."/>
        </authorList>
    </citation>
    <scope>NUCLEOTIDE SEQUENCE [LARGE SCALE GENOMIC DNA]</scope>
    <source>
        <strain evidence="1">DSM 10669</strain>
    </source>
</reference>
<evidence type="ECO:0000313" key="2">
    <source>
        <dbReference type="Proteomes" id="UP000216752"/>
    </source>
</evidence>
<organism evidence="1 2">
    <name type="scientific">Sporomusa silvacetica DSM 10669</name>
    <dbReference type="NCBI Taxonomy" id="1123289"/>
    <lineage>
        <taxon>Bacteria</taxon>
        <taxon>Bacillati</taxon>
        <taxon>Bacillota</taxon>
        <taxon>Negativicutes</taxon>
        <taxon>Selenomonadales</taxon>
        <taxon>Sporomusaceae</taxon>
        <taxon>Sporomusa</taxon>
    </lineage>
</organism>
<dbReference type="Proteomes" id="UP000216752">
    <property type="component" value="Chromosome"/>
</dbReference>
<evidence type="ECO:0000313" key="1">
    <source>
        <dbReference type="EMBL" id="XFO65248.1"/>
    </source>
</evidence>
<name>A0ABZ3IIQ6_9FIRM</name>
<accession>A0ABZ3IIQ6</accession>